<dbReference type="AlphaFoldDB" id="A0A1U7CSC4"/>
<keyword evidence="4" id="KW-1185">Reference proteome</keyword>
<dbReference type="InterPro" id="IPR028212">
    <property type="entry name" value="GHL6"/>
</dbReference>
<dbReference type="Gene3D" id="3.20.20.80">
    <property type="entry name" value="Glycosidases"/>
    <property type="match status" value="1"/>
</dbReference>
<dbReference type="STRING" id="1387353.BSF38_03366"/>
<dbReference type="EMBL" id="CP019082">
    <property type="protein sequence ID" value="APW61837.1"/>
    <property type="molecule type" value="Genomic_DNA"/>
</dbReference>
<sequence>MTMRPRRLSVPLLLALTMLAASGAGTALGDDVPWFRRALVGMEVGPTGAQSGSDPSDVGYAADFHGREVVRRCAEAGSEYVVIWARDGEYAYYDSKVAAKCPGLGARDVLREAVEEGAARKLPIIAYCVVQQGGQYLSSHPEFAMRGADGAIIPGRFCLNSGYLETLKALTDEMIAYGVDGFHVDMIDQGFGAPYGCWCETCRKLFKAQYGTEPPAGATWDEGWGRMLEFRYESSRRFERALYDHVKKVKPGVTVDFNYHGNPPFSFEVGQRPVRHGENGDFLTGETGVWGFSALGVGLNAEFYRAATPGLPFQVAIQRGVRMYHDQTTRPLNDIRWELATLLAHGAFVTMVDKTGYDGRLDPVAYKRIGEAFRDAKAGREHFGHRPVQEVAVYFSSRSRDWYGREHPDRYFRAFQGAHRALVLEHVPWGVALDENATDASLAAFPVVILPDAPVISAEEVARFRKYVEQGGSLIVTGWSGLFGDRGAPADRSTLEDLIGAKLVRRLDSRDNHVRLPAAMARFPFEPLLAGIEHDWSFLVEGPAAIYLPTTATPLGELLEPHRTVRQKQGKEGTGWPLSAGKAVGPAILVNAVGKGRVLTFAASPDAATASEHPIVEARKLLVNAVRFLHPSPHFRVEAPAFVESVLTDDPETRTLRVHLIAGVSTPTTTPPTNRPYVIPGLIEDAPTFRVRVVLSIIPTSVTTAGPNTTVTLDDKTISAVVNDVHGVIVIRY</sequence>
<dbReference type="SUPFAM" id="SSF51445">
    <property type="entry name" value="(Trans)glycosidases"/>
    <property type="match status" value="1"/>
</dbReference>
<dbReference type="RefSeq" id="WP_237170492.1">
    <property type="nucleotide sequence ID" value="NZ_CP019082.1"/>
</dbReference>
<evidence type="ECO:0000313" key="3">
    <source>
        <dbReference type="EMBL" id="APW61837.1"/>
    </source>
</evidence>
<evidence type="ECO:0000256" key="1">
    <source>
        <dbReference type="SAM" id="SignalP"/>
    </source>
</evidence>
<dbReference type="SUPFAM" id="SSF52317">
    <property type="entry name" value="Class I glutamine amidotransferase-like"/>
    <property type="match status" value="1"/>
</dbReference>
<dbReference type="InterPro" id="IPR029062">
    <property type="entry name" value="Class_I_gatase-like"/>
</dbReference>
<keyword evidence="1" id="KW-0732">Signal</keyword>
<gene>
    <name evidence="3" type="ORF">BSF38_03366</name>
</gene>
<dbReference type="GO" id="GO:0004565">
    <property type="term" value="F:beta-galactosidase activity"/>
    <property type="evidence" value="ECO:0007669"/>
    <property type="project" value="InterPro"/>
</dbReference>
<feature type="domain" description="Beta-galactosidase trimerisation" evidence="2">
    <location>
        <begin position="390"/>
        <end position="487"/>
    </location>
</feature>
<dbReference type="Gene3D" id="3.40.50.880">
    <property type="match status" value="1"/>
</dbReference>
<name>A0A1U7CSC4_9BACT</name>
<feature type="signal peptide" evidence="1">
    <location>
        <begin position="1"/>
        <end position="23"/>
    </location>
</feature>
<dbReference type="CDD" id="cd03143">
    <property type="entry name" value="A4_beta-galactosidase_middle_domain"/>
    <property type="match status" value="1"/>
</dbReference>
<dbReference type="KEGG" id="pbor:BSF38_03366"/>
<dbReference type="InterPro" id="IPR017853">
    <property type="entry name" value="GH"/>
</dbReference>
<evidence type="ECO:0000313" key="4">
    <source>
        <dbReference type="Proteomes" id="UP000186309"/>
    </source>
</evidence>
<feature type="chain" id="PRO_5013250835" description="Beta-galactosidase trimerisation domain-containing protein" evidence="1">
    <location>
        <begin position="24"/>
        <end position="733"/>
    </location>
</feature>
<dbReference type="Pfam" id="PF14871">
    <property type="entry name" value="GHL6"/>
    <property type="match status" value="1"/>
</dbReference>
<protein>
    <recommendedName>
        <fullName evidence="2">Beta-galactosidase trimerisation domain-containing protein</fullName>
    </recommendedName>
</protein>
<reference evidence="4" key="1">
    <citation type="submission" date="2016-12" db="EMBL/GenBank/DDBJ databases">
        <title>Comparative genomics of four Isosphaeraceae planctomycetes: a common pool of plasmids and glycoside hydrolase genes.</title>
        <authorList>
            <person name="Ivanova A."/>
        </authorList>
    </citation>
    <scope>NUCLEOTIDE SEQUENCE [LARGE SCALE GENOMIC DNA]</scope>
    <source>
        <strain evidence="4">PX4</strain>
    </source>
</reference>
<dbReference type="Pfam" id="PF08532">
    <property type="entry name" value="Glyco_hydro_42M"/>
    <property type="match status" value="1"/>
</dbReference>
<dbReference type="InterPro" id="IPR013738">
    <property type="entry name" value="Beta_galactosidase_Trimer"/>
</dbReference>
<dbReference type="GO" id="GO:0005975">
    <property type="term" value="P:carbohydrate metabolic process"/>
    <property type="evidence" value="ECO:0007669"/>
    <property type="project" value="InterPro"/>
</dbReference>
<proteinExistence type="predicted"/>
<dbReference type="Proteomes" id="UP000186309">
    <property type="component" value="Chromosome"/>
</dbReference>
<evidence type="ECO:0000259" key="2">
    <source>
        <dbReference type="Pfam" id="PF08532"/>
    </source>
</evidence>
<accession>A0A1U7CSC4</accession>
<organism evidence="3 4">
    <name type="scientific">Paludisphaera borealis</name>
    <dbReference type="NCBI Taxonomy" id="1387353"/>
    <lineage>
        <taxon>Bacteria</taxon>
        <taxon>Pseudomonadati</taxon>
        <taxon>Planctomycetota</taxon>
        <taxon>Planctomycetia</taxon>
        <taxon>Isosphaerales</taxon>
        <taxon>Isosphaeraceae</taxon>
        <taxon>Paludisphaera</taxon>
    </lineage>
</organism>